<dbReference type="Proteomes" id="UP001066276">
    <property type="component" value="Chromosome 8"/>
</dbReference>
<dbReference type="EMBL" id="JANPWB010000012">
    <property type="protein sequence ID" value="KAJ1118059.1"/>
    <property type="molecule type" value="Genomic_DNA"/>
</dbReference>
<proteinExistence type="predicted"/>
<keyword evidence="3" id="KW-1185">Reference proteome</keyword>
<accession>A0AAV7NSR0</accession>
<evidence type="ECO:0000256" key="1">
    <source>
        <dbReference type="SAM" id="MobiDB-lite"/>
    </source>
</evidence>
<reference evidence="2" key="1">
    <citation type="journal article" date="2022" name="bioRxiv">
        <title>Sequencing and chromosome-scale assembly of the giantPleurodeles waltlgenome.</title>
        <authorList>
            <person name="Brown T."/>
            <person name="Elewa A."/>
            <person name="Iarovenko S."/>
            <person name="Subramanian E."/>
            <person name="Araus A.J."/>
            <person name="Petzold A."/>
            <person name="Susuki M."/>
            <person name="Suzuki K.-i.T."/>
            <person name="Hayashi T."/>
            <person name="Toyoda A."/>
            <person name="Oliveira C."/>
            <person name="Osipova E."/>
            <person name="Leigh N.D."/>
            <person name="Simon A."/>
            <person name="Yun M.H."/>
        </authorList>
    </citation>
    <scope>NUCLEOTIDE SEQUENCE</scope>
    <source>
        <strain evidence="2">20211129_DDA</strain>
        <tissue evidence="2">Liver</tissue>
    </source>
</reference>
<feature type="region of interest" description="Disordered" evidence="1">
    <location>
        <begin position="105"/>
        <end position="155"/>
    </location>
</feature>
<evidence type="ECO:0000313" key="2">
    <source>
        <dbReference type="EMBL" id="KAJ1118059.1"/>
    </source>
</evidence>
<feature type="compositionally biased region" description="Low complexity" evidence="1">
    <location>
        <begin position="114"/>
        <end position="125"/>
    </location>
</feature>
<comment type="caution">
    <text evidence="2">The sequence shown here is derived from an EMBL/GenBank/DDBJ whole genome shotgun (WGS) entry which is preliminary data.</text>
</comment>
<name>A0AAV7NSR0_PLEWA</name>
<organism evidence="2 3">
    <name type="scientific">Pleurodeles waltl</name>
    <name type="common">Iberian ribbed newt</name>
    <dbReference type="NCBI Taxonomy" id="8319"/>
    <lineage>
        <taxon>Eukaryota</taxon>
        <taxon>Metazoa</taxon>
        <taxon>Chordata</taxon>
        <taxon>Craniata</taxon>
        <taxon>Vertebrata</taxon>
        <taxon>Euteleostomi</taxon>
        <taxon>Amphibia</taxon>
        <taxon>Batrachia</taxon>
        <taxon>Caudata</taxon>
        <taxon>Salamandroidea</taxon>
        <taxon>Salamandridae</taxon>
        <taxon>Pleurodelinae</taxon>
        <taxon>Pleurodeles</taxon>
    </lineage>
</organism>
<gene>
    <name evidence="2" type="ORF">NDU88_006254</name>
</gene>
<protein>
    <submittedName>
        <fullName evidence="2">Uncharacterized protein</fullName>
    </submittedName>
</protein>
<evidence type="ECO:0000313" key="3">
    <source>
        <dbReference type="Proteomes" id="UP001066276"/>
    </source>
</evidence>
<sequence length="155" mass="17711">MAQQYPDDDQYGDYDAGHYDQHMEERLVEALDFHVQDSVNKALVKALRPFAQPIFNFGVRRFDVGSWKPIPGEVNINEPGRSSYEPLGHTIIMVLDDHEYDAFRSHKATPSFQTTQNTSDESNSSDSDDNLTPDKTQGKRKRKTHHAKEPLIPPQ</sequence>
<dbReference type="AlphaFoldDB" id="A0AAV7NSR0"/>